<dbReference type="SUPFAM" id="SSF64307">
    <property type="entry name" value="SirA-like"/>
    <property type="match status" value="1"/>
</dbReference>
<organism evidence="1 2">
    <name type="scientific">Candidatus Nephthysia bennettiae</name>
    <dbReference type="NCBI Taxonomy" id="3127016"/>
    <lineage>
        <taxon>Bacteria</taxon>
        <taxon>Bacillati</taxon>
        <taxon>Candidatus Dormiibacterota</taxon>
        <taxon>Candidatus Dormibacteria</taxon>
        <taxon>Candidatus Dormibacterales</taxon>
        <taxon>Candidatus Dormibacteraceae</taxon>
        <taxon>Candidatus Nephthysia</taxon>
    </lineage>
</organism>
<dbReference type="InterPro" id="IPR036868">
    <property type="entry name" value="TusA-like_sf"/>
</dbReference>
<dbReference type="Gene3D" id="3.10.450.50">
    <property type="match status" value="1"/>
</dbReference>
<gene>
    <name evidence="1" type="ORF">JF922_09920</name>
</gene>
<sequence length="216" mass="23648">MEQVSAVPTSAAESFLRSLTRRDFAGLESSFAPASKARLLLPRRTEELAGRSEIRGRLEGWFGSASEFQVAGTGRDGIGPRERLSWRFRLVRDGRSWEVIEQVAFVDAGPDGIRRMDLLCSGFHPETPKTMEAPDTADGRTPQVFDAGSMGCGDGLAQEFRRQISSIAIGCSLVTVVRDPAAREELPPLARMLGHSVTSVEDRDDGTVTVTVVRRR</sequence>
<proteinExistence type="predicted"/>
<evidence type="ECO:0000313" key="1">
    <source>
        <dbReference type="EMBL" id="MBJ7598387.1"/>
    </source>
</evidence>
<evidence type="ECO:0000313" key="2">
    <source>
        <dbReference type="Proteomes" id="UP000612893"/>
    </source>
</evidence>
<dbReference type="AlphaFoldDB" id="A0A934NDF7"/>
<reference evidence="1" key="1">
    <citation type="submission" date="2020-10" db="EMBL/GenBank/DDBJ databases">
        <title>Ca. Dormibacterota MAGs.</title>
        <authorList>
            <person name="Montgomery K."/>
        </authorList>
    </citation>
    <scope>NUCLEOTIDE SEQUENCE [LARGE SCALE GENOMIC DNA]</scope>
    <source>
        <strain evidence="1">SC8812_S17_10</strain>
    </source>
</reference>
<dbReference type="EMBL" id="JAEKNR010000106">
    <property type="protein sequence ID" value="MBJ7598387.1"/>
    <property type="molecule type" value="Genomic_DNA"/>
</dbReference>
<protein>
    <submittedName>
        <fullName evidence="1">Uncharacterized protein</fullName>
    </submittedName>
</protein>
<dbReference type="Proteomes" id="UP000612893">
    <property type="component" value="Unassembled WGS sequence"/>
</dbReference>
<accession>A0A934NDF7</accession>
<dbReference type="RefSeq" id="WP_338201344.1">
    <property type="nucleotide sequence ID" value="NZ_JAEKNR010000106.1"/>
</dbReference>
<name>A0A934NDF7_9BACT</name>
<comment type="caution">
    <text evidence="1">The sequence shown here is derived from an EMBL/GenBank/DDBJ whole genome shotgun (WGS) entry which is preliminary data.</text>
</comment>
<keyword evidence="2" id="KW-1185">Reference proteome</keyword>